<dbReference type="GO" id="GO:0052621">
    <property type="term" value="F:diguanylate cyclase activity"/>
    <property type="evidence" value="ECO:0007669"/>
    <property type="project" value="UniProtKB-EC"/>
</dbReference>
<dbReference type="SUPFAM" id="SSF55073">
    <property type="entry name" value="Nucleotide cyclase"/>
    <property type="match status" value="1"/>
</dbReference>
<gene>
    <name evidence="5" type="ORF">AELL_0800</name>
    <name evidence="6" type="ORF">CP962_06870</name>
</gene>
<protein>
    <recommendedName>
        <fullName evidence="1">diguanylate cyclase</fullName>
        <ecNumber evidence="1">2.7.7.65</ecNumber>
    </recommendedName>
</protein>
<evidence type="ECO:0000313" key="8">
    <source>
        <dbReference type="Proteomes" id="UP000290588"/>
    </source>
</evidence>
<dbReference type="PANTHER" id="PTHR45138">
    <property type="entry name" value="REGULATORY COMPONENTS OF SENSORY TRANSDUCTION SYSTEM"/>
    <property type="match status" value="1"/>
</dbReference>
<dbReference type="AlphaFoldDB" id="A0A347U6K1"/>
<dbReference type="InterPro" id="IPR043128">
    <property type="entry name" value="Rev_trsase/Diguanyl_cyclase"/>
</dbReference>
<dbReference type="InterPro" id="IPR050469">
    <property type="entry name" value="Diguanylate_Cyclase"/>
</dbReference>
<evidence type="ECO:0000313" key="5">
    <source>
        <dbReference type="EMBL" id="AXX94479.1"/>
    </source>
</evidence>
<comment type="catalytic activity">
    <reaction evidence="2">
        <text>2 GTP = 3',3'-c-di-GMP + 2 diphosphate</text>
        <dbReference type="Rhea" id="RHEA:24898"/>
        <dbReference type="ChEBI" id="CHEBI:33019"/>
        <dbReference type="ChEBI" id="CHEBI:37565"/>
        <dbReference type="ChEBI" id="CHEBI:58805"/>
        <dbReference type="EC" id="2.7.7.65"/>
    </reaction>
</comment>
<dbReference type="Pfam" id="PF00990">
    <property type="entry name" value="GGDEF"/>
    <property type="match status" value="1"/>
</dbReference>
<dbReference type="PANTHER" id="PTHR45138:SF9">
    <property type="entry name" value="DIGUANYLATE CYCLASE DGCM-RELATED"/>
    <property type="match status" value="1"/>
</dbReference>
<evidence type="ECO:0000256" key="1">
    <source>
        <dbReference type="ARBA" id="ARBA00012528"/>
    </source>
</evidence>
<organism evidence="6 8">
    <name type="scientific">Arcobacter ellisii</name>
    <dbReference type="NCBI Taxonomy" id="913109"/>
    <lineage>
        <taxon>Bacteria</taxon>
        <taxon>Pseudomonadati</taxon>
        <taxon>Campylobacterota</taxon>
        <taxon>Epsilonproteobacteria</taxon>
        <taxon>Campylobacterales</taxon>
        <taxon>Arcobacteraceae</taxon>
        <taxon>Arcobacter</taxon>
    </lineage>
</organism>
<accession>A0A347U6K1</accession>
<dbReference type="PROSITE" id="PS50887">
    <property type="entry name" value="GGDEF"/>
    <property type="match status" value="1"/>
</dbReference>
<dbReference type="RefSeq" id="WP_118916707.1">
    <property type="nucleotide sequence ID" value="NZ_CP032097.1"/>
</dbReference>
<dbReference type="Proteomes" id="UP000262582">
    <property type="component" value="Chromosome"/>
</dbReference>
<feature type="domain" description="GGDEF" evidence="4">
    <location>
        <begin position="280"/>
        <end position="412"/>
    </location>
</feature>
<evidence type="ECO:0000256" key="2">
    <source>
        <dbReference type="ARBA" id="ARBA00034247"/>
    </source>
</evidence>
<dbReference type="EMBL" id="NXIG01000005">
    <property type="protein sequence ID" value="RXI31177.1"/>
    <property type="molecule type" value="Genomic_DNA"/>
</dbReference>
<evidence type="ECO:0000313" key="6">
    <source>
        <dbReference type="EMBL" id="RXI31177.1"/>
    </source>
</evidence>
<feature type="coiled-coil region" evidence="3">
    <location>
        <begin position="219"/>
        <end position="249"/>
    </location>
</feature>
<dbReference type="CDD" id="cd01949">
    <property type="entry name" value="GGDEF"/>
    <property type="match status" value="1"/>
</dbReference>
<dbReference type="KEGG" id="aell:AELL_0800"/>
<dbReference type="NCBIfam" id="TIGR00254">
    <property type="entry name" value="GGDEF"/>
    <property type="match status" value="1"/>
</dbReference>
<proteinExistence type="predicted"/>
<dbReference type="EC" id="2.7.7.65" evidence="1"/>
<dbReference type="InterPro" id="IPR029787">
    <property type="entry name" value="Nucleotide_cyclase"/>
</dbReference>
<keyword evidence="3" id="KW-0175">Coiled coil</keyword>
<dbReference type="OrthoDB" id="9779960at2"/>
<reference evidence="5 7" key="2">
    <citation type="submission" date="2018-08" db="EMBL/GenBank/DDBJ databases">
        <title>Complete genome of the Arcobacter ellisii type strain LMG 26155.</title>
        <authorList>
            <person name="Miller W.G."/>
            <person name="Yee E."/>
            <person name="Bono J.L."/>
        </authorList>
    </citation>
    <scope>NUCLEOTIDE SEQUENCE [LARGE SCALE GENOMIC DNA]</scope>
    <source>
        <strain evidence="5 7">LMG 26155</strain>
    </source>
</reference>
<sequence length="415" mass="48929">MINIKELTKNTLFQLKDENISTTPEHYFVEFKKQAEKANIELDEFKEFNRIKNSLTQEEKNSLKIESFNELANILSQRITTDELKNLVATLSDILTPSIDYSFIEDIEEFILKNIKNPKTIISNDSLEKLKELSKKRVDADRKVLKDKTDDVVKLTSLMSRYFDKTLNDGKNSTEEIIKIKDELLSLNISSSSFRELKIVEKKLIDTIYNIEHSMKENHKMIEDNKEKFQQLNRQIEELQKELVLVKEEYQVDYLTNILNRRAYHKEVEKMEKKFSIFNANYAIVFYDIDHFKEINDQFGHSCGDSVLKNFAAILKDLTRKEDIIARYGGEEFVALVNYQEEIEVQRYIKRVKKTLENANFLYKDSQIKIKFSAGITYRNKYETFTDAKKRADELLYEAKHKGRNKIIIDNGIEL</sequence>
<evidence type="ECO:0000256" key="3">
    <source>
        <dbReference type="SAM" id="Coils"/>
    </source>
</evidence>
<dbReference type="EMBL" id="CP032097">
    <property type="protein sequence ID" value="AXX94479.1"/>
    <property type="molecule type" value="Genomic_DNA"/>
</dbReference>
<evidence type="ECO:0000313" key="7">
    <source>
        <dbReference type="Proteomes" id="UP000262582"/>
    </source>
</evidence>
<dbReference type="FunFam" id="3.30.70.270:FF:000001">
    <property type="entry name" value="Diguanylate cyclase domain protein"/>
    <property type="match status" value="1"/>
</dbReference>
<reference evidence="6 8" key="1">
    <citation type="submission" date="2017-09" db="EMBL/GenBank/DDBJ databases">
        <title>Genomics of the genus Arcobacter.</title>
        <authorList>
            <person name="Perez-Cataluna A."/>
            <person name="Figueras M.J."/>
            <person name="Salas-Masso N."/>
        </authorList>
    </citation>
    <scope>NUCLEOTIDE SEQUENCE [LARGE SCALE GENOMIC DNA]</scope>
    <source>
        <strain evidence="6 8">CECT 7837</strain>
    </source>
</reference>
<dbReference type="Gene3D" id="3.30.70.270">
    <property type="match status" value="1"/>
</dbReference>
<name>A0A347U6K1_9BACT</name>
<dbReference type="Proteomes" id="UP000290588">
    <property type="component" value="Unassembled WGS sequence"/>
</dbReference>
<dbReference type="InterPro" id="IPR000160">
    <property type="entry name" value="GGDEF_dom"/>
</dbReference>
<keyword evidence="7" id="KW-1185">Reference proteome</keyword>
<evidence type="ECO:0000259" key="4">
    <source>
        <dbReference type="PROSITE" id="PS50887"/>
    </source>
</evidence>
<dbReference type="SMART" id="SM00267">
    <property type="entry name" value="GGDEF"/>
    <property type="match status" value="1"/>
</dbReference>